<evidence type="ECO:0000313" key="7">
    <source>
        <dbReference type="Proteomes" id="UP000318590"/>
    </source>
</evidence>
<protein>
    <recommendedName>
        <fullName evidence="5">Ubiquinone biosynthesis O-methyltransferase</fullName>
    </recommendedName>
    <alternativeName>
        <fullName evidence="5">2-polyprenyl-6-hydroxyphenol methylase</fullName>
        <ecNumber evidence="5">2.1.1.222</ecNumber>
    </alternativeName>
    <alternativeName>
        <fullName evidence="5">3-demethylubiquinone 3-O-methyltransferase</fullName>
        <ecNumber evidence="5">2.1.1.64</ecNumber>
    </alternativeName>
</protein>
<dbReference type="Proteomes" id="UP000318590">
    <property type="component" value="Unassembled WGS sequence"/>
</dbReference>
<sequence length="243" mass="26456">MSTIDPAEVEKFAAMSAEWWDPEGAFKPLHGMNPCRLDYITRQIAAEFGCDLTAPRPLEGLRIVDIGCGGGLLCEPMTRLGAEVTGCDAEETSVGVARHHAVEQGLDIDYRATTAEALASEIEPVDVVLAQEVIEHVADPATFVRDCHALLKPGGILILSTLNRTPKSFALAIIGAEWVLRWLPRGTHDWSRFVTPDELAALCEQAGLDVLDRTGMVMAPLSRQWSLSPTDLSVNYMMLARSS</sequence>
<dbReference type="EMBL" id="VFSV01000008">
    <property type="protein sequence ID" value="TRD21970.1"/>
    <property type="molecule type" value="Genomic_DNA"/>
</dbReference>
<dbReference type="GO" id="GO:0061542">
    <property type="term" value="F:3-demethylubiquinol 3-O-methyltransferase activity"/>
    <property type="evidence" value="ECO:0007669"/>
    <property type="project" value="UniProtKB-UniRule"/>
</dbReference>
<feature type="binding site" evidence="5">
    <location>
        <position position="67"/>
    </location>
    <ligand>
        <name>S-adenosyl-L-methionine</name>
        <dbReference type="ChEBI" id="CHEBI:59789"/>
    </ligand>
</feature>
<dbReference type="Gene3D" id="3.40.50.150">
    <property type="entry name" value="Vaccinia Virus protein VP39"/>
    <property type="match status" value="1"/>
</dbReference>
<keyword evidence="1 5" id="KW-0489">Methyltransferase</keyword>
<evidence type="ECO:0000256" key="3">
    <source>
        <dbReference type="ARBA" id="ARBA00022688"/>
    </source>
</evidence>
<dbReference type="RefSeq" id="WP_142833957.1">
    <property type="nucleotide sequence ID" value="NZ_VFSV01000008.1"/>
</dbReference>
<dbReference type="GO" id="GO:0010420">
    <property type="term" value="F:polyprenyldihydroxybenzoate methyltransferase activity"/>
    <property type="evidence" value="ECO:0007669"/>
    <property type="project" value="InterPro"/>
</dbReference>
<dbReference type="NCBIfam" id="TIGR01983">
    <property type="entry name" value="UbiG"/>
    <property type="match status" value="1"/>
</dbReference>
<dbReference type="AlphaFoldDB" id="A0A547Q6H0"/>
<dbReference type="EC" id="2.1.1.222" evidence="5"/>
<comment type="similarity">
    <text evidence="5">Belongs to the methyltransferase superfamily. UbiG/COQ3 family.</text>
</comment>
<dbReference type="PANTHER" id="PTHR43464:SF19">
    <property type="entry name" value="UBIQUINONE BIOSYNTHESIS O-METHYLTRANSFERASE, MITOCHONDRIAL"/>
    <property type="match status" value="1"/>
</dbReference>
<proteinExistence type="inferred from homology"/>
<dbReference type="InterPro" id="IPR010233">
    <property type="entry name" value="UbiG_MeTrfase"/>
</dbReference>
<comment type="pathway">
    <text evidence="5">Cofactor biosynthesis; ubiquinone biosynthesis.</text>
</comment>
<comment type="catalytic activity">
    <reaction evidence="5">
        <text>a 3-demethylubiquinol + S-adenosyl-L-methionine = a ubiquinol + S-adenosyl-L-homocysteine + H(+)</text>
        <dbReference type="Rhea" id="RHEA:44380"/>
        <dbReference type="Rhea" id="RHEA-COMP:9566"/>
        <dbReference type="Rhea" id="RHEA-COMP:10914"/>
        <dbReference type="ChEBI" id="CHEBI:15378"/>
        <dbReference type="ChEBI" id="CHEBI:17976"/>
        <dbReference type="ChEBI" id="CHEBI:57856"/>
        <dbReference type="ChEBI" id="CHEBI:59789"/>
        <dbReference type="ChEBI" id="CHEBI:84422"/>
        <dbReference type="EC" id="2.1.1.64"/>
    </reaction>
</comment>
<accession>A0A547Q6H0</accession>
<dbReference type="OrthoDB" id="9801538at2"/>
<dbReference type="EC" id="2.1.1.64" evidence="5"/>
<evidence type="ECO:0000313" key="6">
    <source>
        <dbReference type="EMBL" id="TRD21970.1"/>
    </source>
</evidence>
<feature type="binding site" evidence="5">
    <location>
        <position position="88"/>
    </location>
    <ligand>
        <name>S-adenosyl-L-methionine</name>
        <dbReference type="ChEBI" id="CHEBI:59789"/>
    </ligand>
</feature>
<gene>
    <name evidence="5 6" type="primary">ubiG</name>
    <name evidence="6" type="ORF">FEV53_06230</name>
</gene>
<comment type="function">
    <text evidence="5">O-methyltransferase that catalyzes the 2 O-methylation steps in the ubiquinone biosynthetic pathway.</text>
</comment>
<dbReference type="UniPathway" id="UPA00232"/>
<dbReference type="HAMAP" id="MF_00472">
    <property type="entry name" value="UbiG"/>
    <property type="match status" value="1"/>
</dbReference>
<comment type="catalytic activity">
    <reaction evidence="5">
        <text>a 3-(all-trans-polyprenyl)benzene-1,2-diol + S-adenosyl-L-methionine = a 2-methoxy-6-(all-trans-polyprenyl)phenol + S-adenosyl-L-homocysteine + H(+)</text>
        <dbReference type="Rhea" id="RHEA:31411"/>
        <dbReference type="Rhea" id="RHEA-COMP:9550"/>
        <dbReference type="Rhea" id="RHEA-COMP:9551"/>
        <dbReference type="ChEBI" id="CHEBI:15378"/>
        <dbReference type="ChEBI" id="CHEBI:57856"/>
        <dbReference type="ChEBI" id="CHEBI:59789"/>
        <dbReference type="ChEBI" id="CHEBI:62729"/>
        <dbReference type="ChEBI" id="CHEBI:62731"/>
        <dbReference type="EC" id="2.1.1.222"/>
    </reaction>
</comment>
<keyword evidence="3 5" id="KW-0831">Ubiquinone biosynthesis</keyword>
<dbReference type="InterPro" id="IPR029063">
    <property type="entry name" value="SAM-dependent_MTases_sf"/>
</dbReference>
<evidence type="ECO:0000256" key="4">
    <source>
        <dbReference type="ARBA" id="ARBA00022691"/>
    </source>
</evidence>
<feature type="binding site" evidence="5">
    <location>
        <position position="36"/>
    </location>
    <ligand>
        <name>S-adenosyl-L-methionine</name>
        <dbReference type="ChEBI" id="CHEBI:59789"/>
    </ligand>
</feature>
<feature type="binding site" evidence="5">
    <location>
        <position position="131"/>
    </location>
    <ligand>
        <name>S-adenosyl-L-methionine</name>
        <dbReference type="ChEBI" id="CHEBI:59789"/>
    </ligand>
</feature>
<reference evidence="6 7" key="1">
    <citation type="submission" date="2019-06" db="EMBL/GenBank/DDBJ databases">
        <title>Paenimaribius caenipelagi gen. nov., sp. nov., isolated from a tidal flat.</title>
        <authorList>
            <person name="Yoon J.-H."/>
        </authorList>
    </citation>
    <scope>NUCLEOTIDE SEQUENCE [LARGE SCALE GENOMIC DNA]</scope>
    <source>
        <strain evidence="6 7">JBTF-M29</strain>
    </source>
</reference>
<dbReference type="Pfam" id="PF13489">
    <property type="entry name" value="Methyltransf_23"/>
    <property type="match status" value="1"/>
</dbReference>
<keyword evidence="7" id="KW-1185">Reference proteome</keyword>
<comment type="caution">
    <text evidence="6">The sequence shown here is derived from an EMBL/GenBank/DDBJ whole genome shotgun (WGS) entry which is preliminary data.</text>
</comment>
<dbReference type="GO" id="GO:0032259">
    <property type="term" value="P:methylation"/>
    <property type="evidence" value="ECO:0007669"/>
    <property type="project" value="UniProtKB-KW"/>
</dbReference>
<organism evidence="6 7">
    <name type="scientific">Palleronia caenipelagi</name>
    <dbReference type="NCBI Taxonomy" id="2489174"/>
    <lineage>
        <taxon>Bacteria</taxon>
        <taxon>Pseudomonadati</taxon>
        <taxon>Pseudomonadota</taxon>
        <taxon>Alphaproteobacteria</taxon>
        <taxon>Rhodobacterales</taxon>
        <taxon>Roseobacteraceae</taxon>
        <taxon>Palleronia</taxon>
    </lineage>
</organism>
<name>A0A547Q6H0_9RHOB</name>
<keyword evidence="2 5" id="KW-0808">Transferase</keyword>
<evidence type="ECO:0000256" key="1">
    <source>
        <dbReference type="ARBA" id="ARBA00022603"/>
    </source>
</evidence>
<dbReference type="GO" id="GO:0102208">
    <property type="term" value="F:2-polyprenyl-6-hydroxyphenol methylase activity"/>
    <property type="evidence" value="ECO:0007669"/>
    <property type="project" value="UniProtKB-EC"/>
</dbReference>
<evidence type="ECO:0000256" key="5">
    <source>
        <dbReference type="HAMAP-Rule" id="MF_00472"/>
    </source>
</evidence>
<dbReference type="SUPFAM" id="SSF53335">
    <property type="entry name" value="S-adenosyl-L-methionine-dependent methyltransferases"/>
    <property type="match status" value="1"/>
</dbReference>
<dbReference type="PANTHER" id="PTHR43464">
    <property type="entry name" value="METHYLTRANSFERASE"/>
    <property type="match status" value="1"/>
</dbReference>
<dbReference type="CDD" id="cd02440">
    <property type="entry name" value="AdoMet_MTases"/>
    <property type="match status" value="1"/>
</dbReference>
<evidence type="ECO:0000256" key="2">
    <source>
        <dbReference type="ARBA" id="ARBA00022679"/>
    </source>
</evidence>
<keyword evidence="4 5" id="KW-0949">S-adenosyl-L-methionine</keyword>